<protein>
    <submittedName>
        <fullName evidence="2">Uncharacterized protein</fullName>
    </submittedName>
</protein>
<sequence>MSTAIKWIAIVAIGGAFGVWFGMSGIEILSVPGILILAGAIFILTFTIAIVHNLYVFRADKNMRAVEAHLNKAKHPTMPSCVK</sequence>
<dbReference type="EMBL" id="JXAL01000008">
    <property type="protein sequence ID" value="KIL36458.1"/>
    <property type="molecule type" value="Genomic_DNA"/>
</dbReference>
<comment type="caution">
    <text evidence="2">The sequence shown here is derived from an EMBL/GenBank/DDBJ whole genome shotgun (WGS) entry which is preliminary data.</text>
</comment>
<proteinExistence type="predicted"/>
<dbReference type="Proteomes" id="UP000054526">
    <property type="component" value="Unassembled WGS sequence"/>
</dbReference>
<evidence type="ECO:0000256" key="1">
    <source>
        <dbReference type="SAM" id="Phobius"/>
    </source>
</evidence>
<evidence type="ECO:0000313" key="2">
    <source>
        <dbReference type="EMBL" id="KIL36458.1"/>
    </source>
</evidence>
<feature type="transmembrane region" description="Helical" evidence="1">
    <location>
        <begin position="34"/>
        <end position="55"/>
    </location>
</feature>
<reference evidence="2 3" key="1">
    <citation type="submission" date="2014-12" db="EMBL/GenBank/DDBJ databases">
        <title>Draft genome sequence of Cohnella kolymensis strain B-2846.</title>
        <authorList>
            <person name="Karlyshev A.V."/>
            <person name="Kudryashova E.B."/>
        </authorList>
    </citation>
    <scope>NUCLEOTIDE SEQUENCE [LARGE SCALE GENOMIC DNA]</scope>
    <source>
        <strain evidence="2 3">VKM B-2846</strain>
    </source>
</reference>
<gene>
    <name evidence="2" type="ORF">SD71_07575</name>
</gene>
<dbReference type="RefSeq" id="WP_041061734.1">
    <property type="nucleotide sequence ID" value="NZ_JXAL01000008.1"/>
</dbReference>
<keyword evidence="3" id="KW-1185">Reference proteome</keyword>
<evidence type="ECO:0000313" key="3">
    <source>
        <dbReference type="Proteomes" id="UP000054526"/>
    </source>
</evidence>
<accession>A0ABR5A6R4</accession>
<organism evidence="2 3">
    <name type="scientific">Cohnella kolymensis</name>
    <dbReference type="NCBI Taxonomy" id="1590652"/>
    <lineage>
        <taxon>Bacteria</taxon>
        <taxon>Bacillati</taxon>
        <taxon>Bacillota</taxon>
        <taxon>Bacilli</taxon>
        <taxon>Bacillales</taxon>
        <taxon>Paenibacillaceae</taxon>
        <taxon>Cohnella</taxon>
    </lineage>
</organism>
<name>A0ABR5A6R4_9BACL</name>
<feature type="transmembrane region" description="Helical" evidence="1">
    <location>
        <begin position="7"/>
        <end position="28"/>
    </location>
</feature>
<keyword evidence="1" id="KW-0812">Transmembrane</keyword>
<keyword evidence="1" id="KW-0472">Membrane</keyword>
<keyword evidence="1" id="KW-1133">Transmembrane helix</keyword>